<comment type="subunit">
    <text evidence="7">Heterotetramer of 2 MoaD subunits and 2 MoaE subunits. Also stable as homodimer. The enzyme changes between these two forms during catalysis.</text>
</comment>
<organism evidence="13 14">
    <name type="scientific">Roseovarius bejariae</name>
    <dbReference type="NCBI Taxonomy" id="2576383"/>
    <lineage>
        <taxon>Bacteria</taxon>
        <taxon>Pseudomonadati</taxon>
        <taxon>Pseudomonadota</taxon>
        <taxon>Alphaproteobacteria</taxon>
        <taxon>Rhodobacterales</taxon>
        <taxon>Roseobacteraceae</taxon>
        <taxon>Roseovarius</taxon>
    </lineage>
</organism>
<evidence type="ECO:0000256" key="4">
    <source>
        <dbReference type="ARBA" id="ARBA00013858"/>
    </source>
</evidence>
<evidence type="ECO:0000256" key="3">
    <source>
        <dbReference type="ARBA" id="ARBA00011950"/>
    </source>
</evidence>
<dbReference type="AlphaFoldDB" id="A0A844D1Y3"/>
<sequence>MDIRVQESAFDLGAEANAFAARQKGMGAVVTFTGIVRDLGEGDLQAMQIEHYPGMTEKAISKIADEALTRWNLGDILVIHRHGVLQAEDLIMMVATSSPHRVEAFEAAEFLMDYLKSRAPFWKKEVTPEGADWVAAKDEDEDALSRW</sequence>
<dbReference type="OrthoDB" id="9803224at2"/>
<protein>
    <recommendedName>
        <fullName evidence="4">Molybdopterin synthase catalytic subunit</fullName>
        <ecNumber evidence="3">2.8.1.12</ecNumber>
    </recommendedName>
    <alternativeName>
        <fullName evidence="10">MPT synthase subunit 2</fullName>
    </alternativeName>
    <alternativeName>
        <fullName evidence="8">Molybdenum cofactor biosynthesis protein E</fullName>
    </alternativeName>
    <alternativeName>
        <fullName evidence="9">Molybdopterin-converting factor large subunit</fullName>
    </alternativeName>
    <alternativeName>
        <fullName evidence="11">Molybdopterin-converting factor subunit 2</fullName>
    </alternativeName>
</protein>
<dbReference type="EMBL" id="SZWE01000001">
    <property type="protein sequence ID" value="MRU15853.1"/>
    <property type="molecule type" value="Genomic_DNA"/>
</dbReference>
<dbReference type="Proteomes" id="UP000564704">
    <property type="component" value="Unassembled WGS sequence"/>
</dbReference>
<dbReference type="CDD" id="cd00756">
    <property type="entry name" value="MoaE"/>
    <property type="match status" value="1"/>
</dbReference>
<evidence type="ECO:0000256" key="12">
    <source>
        <dbReference type="ARBA" id="ARBA00049878"/>
    </source>
</evidence>
<accession>A0A844D1Y3</accession>
<evidence type="ECO:0000256" key="1">
    <source>
        <dbReference type="ARBA" id="ARBA00005046"/>
    </source>
</evidence>
<proteinExistence type="inferred from homology"/>
<dbReference type="UniPathway" id="UPA00344"/>
<comment type="pathway">
    <text evidence="1">Cofactor biosynthesis; molybdopterin biosynthesis.</text>
</comment>
<evidence type="ECO:0000256" key="11">
    <source>
        <dbReference type="ARBA" id="ARBA00032474"/>
    </source>
</evidence>
<dbReference type="InterPro" id="IPR003448">
    <property type="entry name" value="Mopterin_biosynth_MoaE"/>
</dbReference>
<evidence type="ECO:0000256" key="9">
    <source>
        <dbReference type="ARBA" id="ARBA00030407"/>
    </source>
</evidence>
<evidence type="ECO:0000256" key="7">
    <source>
        <dbReference type="ARBA" id="ARBA00026066"/>
    </source>
</evidence>
<evidence type="ECO:0000256" key="2">
    <source>
        <dbReference type="ARBA" id="ARBA00005426"/>
    </source>
</evidence>
<evidence type="ECO:0000256" key="6">
    <source>
        <dbReference type="ARBA" id="ARBA00025448"/>
    </source>
</evidence>
<dbReference type="RefSeq" id="WP_154151474.1">
    <property type="nucleotide sequence ID" value="NZ_SZWE01000001.1"/>
</dbReference>
<name>A0A844D1Y3_9RHOB</name>
<dbReference type="InterPro" id="IPR036563">
    <property type="entry name" value="MoaE_sf"/>
</dbReference>
<dbReference type="Gene3D" id="3.90.1170.40">
    <property type="entry name" value="Molybdopterin biosynthesis MoaE subunit"/>
    <property type="match status" value="1"/>
</dbReference>
<keyword evidence="14" id="KW-1185">Reference proteome</keyword>
<comment type="function">
    <text evidence="6">Converts molybdopterin precursor Z into molybdopterin. This requires the incorporation of two sulfur atoms into precursor Z to generate a dithiolene group. The sulfur is provided by MoaD.</text>
</comment>
<dbReference type="GO" id="GO:0030366">
    <property type="term" value="F:molybdopterin synthase activity"/>
    <property type="evidence" value="ECO:0007669"/>
    <property type="project" value="UniProtKB-EC"/>
</dbReference>
<evidence type="ECO:0000256" key="5">
    <source>
        <dbReference type="ARBA" id="ARBA00023150"/>
    </source>
</evidence>
<evidence type="ECO:0000256" key="10">
    <source>
        <dbReference type="ARBA" id="ARBA00030781"/>
    </source>
</evidence>
<reference evidence="13 14" key="1">
    <citation type="submission" date="2019-05" db="EMBL/GenBank/DDBJ databases">
        <title>Roseovarius bejariae sp. nov., a moderately halophylic bacterium isolated from a saline soil in Rambla Salada (Murcia).</title>
        <authorList>
            <person name="Castro D.J."/>
            <person name="Gomez-Altuve A."/>
            <person name="Reina J.C."/>
            <person name="Rodriguez M."/>
            <person name="Sampedro I."/>
            <person name="Llamas I."/>
            <person name="Martinez-Checa F."/>
        </authorList>
    </citation>
    <scope>NUCLEOTIDE SEQUENCE [LARGE SCALE GENOMIC DNA]</scope>
    <source>
        <strain evidence="13 14">A21</strain>
    </source>
</reference>
<evidence type="ECO:0000256" key="8">
    <source>
        <dbReference type="ARBA" id="ARBA00029745"/>
    </source>
</evidence>
<comment type="caution">
    <text evidence="13">The sequence shown here is derived from an EMBL/GenBank/DDBJ whole genome shotgun (WGS) entry which is preliminary data.</text>
</comment>
<keyword evidence="5" id="KW-0501">Molybdenum cofactor biosynthesis</keyword>
<dbReference type="PANTHER" id="PTHR23404">
    <property type="entry name" value="MOLYBDOPTERIN SYNTHASE RELATED"/>
    <property type="match status" value="1"/>
</dbReference>
<comment type="catalytic activity">
    <reaction evidence="12">
        <text>2 [molybdopterin-synthase sulfur-carrier protein]-C-terminal-Gly-aminoethanethioate + cyclic pyranopterin phosphate + H2O = molybdopterin + 2 [molybdopterin-synthase sulfur-carrier protein]-C-terminal Gly-Gly + 2 H(+)</text>
        <dbReference type="Rhea" id="RHEA:26333"/>
        <dbReference type="Rhea" id="RHEA-COMP:12202"/>
        <dbReference type="Rhea" id="RHEA-COMP:19907"/>
        <dbReference type="ChEBI" id="CHEBI:15377"/>
        <dbReference type="ChEBI" id="CHEBI:15378"/>
        <dbReference type="ChEBI" id="CHEBI:58698"/>
        <dbReference type="ChEBI" id="CHEBI:59648"/>
        <dbReference type="ChEBI" id="CHEBI:90778"/>
        <dbReference type="ChEBI" id="CHEBI:232372"/>
        <dbReference type="EC" id="2.8.1.12"/>
    </reaction>
</comment>
<dbReference type="SUPFAM" id="SSF54690">
    <property type="entry name" value="Molybdopterin synthase subunit MoaE"/>
    <property type="match status" value="1"/>
</dbReference>
<comment type="similarity">
    <text evidence="2">Belongs to the MoaE family.</text>
</comment>
<gene>
    <name evidence="13" type="ORF">FDP25_10485</name>
</gene>
<dbReference type="EC" id="2.8.1.12" evidence="3"/>
<dbReference type="Pfam" id="PF02391">
    <property type="entry name" value="MoaE"/>
    <property type="match status" value="1"/>
</dbReference>
<evidence type="ECO:0000313" key="14">
    <source>
        <dbReference type="Proteomes" id="UP000564704"/>
    </source>
</evidence>
<dbReference type="GO" id="GO:0006777">
    <property type="term" value="P:Mo-molybdopterin cofactor biosynthetic process"/>
    <property type="evidence" value="ECO:0007669"/>
    <property type="project" value="UniProtKB-KW"/>
</dbReference>
<evidence type="ECO:0000313" key="13">
    <source>
        <dbReference type="EMBL" id="MRU15853.1"/>
    </source>
</evidence>